<accession>A0A830CKC4</accession>
<sequence length="106" mass="12747">TWSIGAPGDKEGRIYRETEKQNRSCPRSSRRKTSDHRSQTQQRSSQSRGNSSKILRHWDCSEEITRLFLIAENKVAFFFFFLYIISDLDFYLLFQMYDFVYLFIHC</sequence>
<proteinExistence type="predicted"/>
<gene>
    <name evidence="3" type="ORF">PHJA_001770400</name>
</gene>
<keyword evidence="2" id="KW-1133">Transmembrane helix</keyword>
<dbReference type="AlphaFoldDB" id="A0A830CKC4"/>
<evidence type="ECO:0000256" key="2">
    <source>
        <dbReference type="SAM" id="Phobius"/>
    </source>
</evidence>
<protein>
    <submittedName>
        <fullName evidence="3">Remorin</fullName>
    </submittedName>
</protein>
<dbReference type="Proteomes" id="UP000653305">
    <property type="component" value="Unassembled WGS sequence"/>
</dbReference>
<keyword evidence="4" id="KW-1185">Reference proteome</keyword>
<evidence type="ECO:0000313" key="4">
    <source>
        <dbReference type="Proteomes" id="UP000653305"/>
    </source>
</evidence>
<feature type="region of interest" description="Disordered" evidence="1">
    <location>
        <begin position="1"/>
        <end position="53"/>
    </location>
</feature>
<reference evidence="3" key="1">
    <citation type="submission" date="2020-07" db="EMBL/GenBank/DDBJ databases">
        <title>Ethylene signaling mediates host invasion by parasitic plants.</title>
        <authorList>
            <person name="Yoshida S."/>
        </authorList>
    </citation>
    <scope>NUCLEOTIDE SEQUENCE</scope>
    <source>
        <strain evidence="3">Okayama</strain>
    </source>
</reference>
<keyword evidence="2" id="KW-0472">Membrane</keyword>
<organism evidence="3 4">
    <name type="scientific">Phtheirospermum japonicum</name>
    <dbReference type="NCBI Taxonomy" id="374723"/>
    <lineage>
        <taxon>Eukaryota</taxon>
        <taxon>Viridiplantae</taxon>
        <taxon>Streptophyta</taxon>
        <taxon>Embryophyta</taxon>
        <taxon>Tracheophyta</taxon>
        <taxon>Spermatophyta</taxon>
        <taxon>Magnoliopsida</taxon>
        <taxon>eudicotyledons</taxon>
        <taxon>Gunneridae</taxon>
        <taxon>Pentapetalae</taxon>
        <taxon>asterids</taxon>
        <taxon>lamiids</taxon>
        <taxon>Lamiales</taxon>
        <taxon>Orobanchaceae</taxon>
        <taxon>Orobanchaceae incertae sedis</taxon>
        <taxon>Phtheirospermum</taxon>
    </lineage>
</organism>
<feature type="compositionally biased region" description="Low complexity" evidence="1">
    <location>
        <begin position="39"/>
        <end position="52"/>
    </location>
</feature>
<dbReference type="EMBL" id="BMAC01000429">
    <property type="protein sequence ID" value="GFP96263.1"/>
    <property type="molecule type" value="Genomic_DNA"/>
</dbReference>
<feature type="compositionally biased region" description="Basic and acidic residues" evidence="1">
    <location>
        <begin position="8"/>
        <end position="22"/>
    </location>
</feature>
<name>A0A830CKC4_9LAMI</name>
<feature type="transmembrane region" description="Helical" evidence="2">
    <location>
        <begin position="75"/>
        <end position="94"/>
    </location>
</feature>
<feature type="non-terminal residue" evidence="3">
    <location>
        <position position="1"/>
    </location>
</feature>
<evidence type="ECO:0000256" key="1">
    <source>
        <dbReference type="SAM" id="MobiDB-lite"/>
    </source>
</evidence>
<comment type="caution">
    <text evidence="3">The sequence shown here is derived from an EMBL/GenBank/DDBJ whole genome shotgun (WGS) entry which is preliminary data.</text>
</comment>
<evidence type="ECO:0000313" key="3">
    <source>
        <dbReference type="EMBL" id="GFP96263.1"/>
    </source>
</evidence>
<keyword evidence="2" id="KW-0812">Transmembrane</keyword>